<reference evidence="1 2" key="1">
    <citation type="submission" date="2024-01" db="EMBL/GenBank/DDBJ databases">
        <title>Comparative genomics of Cryptococcus and Kwoniella reveals pathogenesis evolution and contrasting modes of karyotype evolution via chromosome fusion or intercentromeric recombination.</title>
        <authorList>
            <person name="Coelho M.A."/>
            <person name="David-Palma M."/>
            <person name="Shea T."/>
            <person name="Bowers K."/>
            <person name="McGinley-Smith S."/>
            <person name="Mohammad A.W."/>
            <person name="Gnirke A."/>
            <person name="Yurkov A.M."/>
            <person name="Nowrousian M."/>
            <person name="Sun S."/>
            <person name="Cuomo C.A."/>
            <person name="Heitman J."/>
        </authorList>
    </citation>
    <scope>NUCLEOTIDE SEQUENCE [LARGE SCALE GENOMIC DNA]</scope>
    <source>
        <strain evidence="1 2">PYCC6329</strain>
    </source>
</reference>
<name>A0AAX4KQ93_9TREE</name>
<keyword evidence="2" id="KW-1185">Reference proteome</keyword>
<dbReference type="Proteomes" id="UP001358614">
    <property type="component" value="Chromosome 2"/>
</dbReference>
<evidence type="ECO:0000313" key="2">
    <source>
        <dbReference type="Proteomes" id="UP001358614"/>
    </source>
</evidence>
<sequence>MSNNQATSAADFQQVITETITKIQRSVNAQTSRDTAAYRQARIELLQQFQSDTVNWTKETFAHRIANQQSSRNPMFITAREREELASTMRNNLTNSGKPDLQLFRGEIDWCSSDIRDTYTEYHPRNFLHEELTGTDTYRTQLPEEALLDWLLSKEADRLKELAEDWYEGYQRRLGDTILPAPSLRETHPVSKKNSSSVPSSAWSPLGTLQWTISFHNDLLTSRREVIRVSLRPQKILKDSATQPGHSHA</sequence>
<evidence type="ECO:0000313" key="1">
    <source>
        <dbReference type="EMBL" id="WWD08383.1"/>
    </source>
</evidence>
<dbReference type="AlphaFoldDB" id="A0AAX4KQ93"/>
<dbReference type="KEGG" id="ker:91105296"/>
<dbReference type="GeneID" id="91105296"/>
<gene>
    <name evidence="1" type="ORF">V865_006495</name>
</gene>
<proteinExistence type="predicted"/>
<organism evidence="1 2">
    <name type="scientific">Kwoniella europaea PYCC6329</name>
    <dbReference type="NCBI Taxonomy" id="1423913"/>
    <lineage>
        <taxon>Eukaryota</taxon>
        <taxon>Fungi</taxon>
        <taxon>Dikarya</taxon>
        <taxon>Basidiomycota</taxon>
        <taxon>Agaricomycotina</taxon>
        <taxon>Tremellomycetes</taxon>
        <taxon>Tremellales</taxon>
        <taxon>Cryptococcaceae</taxon>
        <taxon>Kwoniella</taxon>
    </lineage>
</organism>
<dbReference type="EMBL" id="CP144090">
    <property type="protein sequence ID" value="WWD08383.1"/>
    <property type="molecule type" value="Genomic_DNA"/>
</dbReference>
<dbReference type="RefSeq" id="XP_066086350.1">
    <property type="nucleotide sequence ID" value="XM_066230253.1"/>
</dbReference>
<protein>
    <submittedName>
        <fullName evidence="1">Uncharacterized protein</fullName>
    </submittedName>
</protein>
<accession>A0AAX4KQ93</accession>